<dbReference type="RefSeq" id="WP_263514924.1">
    <property type="nucleotide sequence ID" value="NZ_CP099556.1"/>
</dbReference>
<evidence type="ECO:0000313" key="3">
    <source>
        <dbReference type="Proteomes" id="UP001164100"/>
    </source>
</evidence>
<keyword evidence="1" id="KW-0175">Coiled coil</keyword>
<organism evidence="2 3">
    <name type="scientific">Aliarcobacter cryaerophilus</name>
    <dbReference type="NCBI Taxonomy" id="28198"/>
    <lineage>
        <taxon>Bacteria</taxon>
        <taxon>Pseudomonadati</taxon>
        <taxon>Campylobacterota</taxon>
        <taxon>Epsilonproteobacteria</taxon>
        <taxon>Campylobacterales</taxon>
        <taxon>Arcobacteraceae</taxon>
        <taxon>Aliarcobacter</taxon>
    </lineage>
</organism>
<evidence type="ECO:0000256" key="1">
    <source>
        <dbReference type="SAM" id="Coils"/>
    </source>
</evidence>
<protein>
    <submittedName>
        <fullName evidence="2">Uncharacterized protein</fullName>
    </submittedName>
</protein>
<dbReference type="EMBL" id="CP099556">
    <property type="protein sequence ID" value="UYF44085.1"/>
    <property type="molecule type" value="Genomic_DNA"/>
</dbReference>
<proteinExistence type="predicted"/>
<reference evidence="2" key="1">
    <citation type="journal article" date="2022" name="Front. Microbiol.">
        <title>Species classification and novel plasmid identifications in Arcobacter cryaerophilus and Arcobacter cryaerophilus-like organisms.</title>
        <authorList>
            <person name="Zhou G."/>
            <person name="Wang M."/>
            <person name="Wang H."/>
            <person name="Chen X."/>
            <person name="Gu Y."/>
            <person name="Shao Z."/>
            <person name="Zhang J."/>
            <person name="Zhang M."/>
        </authorList>
    </citation>
    <scope>NUCLEOTIDE SEQUENCE</scope>
    <source>
        <strain evidence="2">ICDCAC48</strain>
    </source>
</reference>
<dbReference type="Proteomes" id="UP001164100">
    <property type="component" value="Chromosome"/>
</dbReference>
<sequence length="83" mass="9946">MRLLYINQLLKRYDSLRTNYEEKLEEIGELQIEVLAIIKDFENRKNPKDINFIEILDFIQTELYILQQKALKKLIKKVGAYNG</sequence>
<name>A0AA46NBK8_9BACT</name>
<evidence type="ECO:0000313" key="2">
    <source>
        <dbReference type="EMBL" id="UYF44085.1"/>
    </source>
</evidence>
<gene>
    <name evidence="2" type="ORF">NGX11_03890</name>
</gene>
<accession>A0AA46NBK8</accession>
<feature type="coiled-coil region" evidence="1">
    <location>
        <begin position="6"/>
        <end position="33"/>
    </location>
</feature>
<dbReference type="AlphaFoldDB" id="A0AA46NBK8"/>